<evidence type="ECO:0008006" key="3">
    <source>
        <dbReference type="Google" id="ProtNLM"/>
    </source>
</evidence>
<organism evidence="1 2">
    <name type="scientific">Pseudoneobacillus rhizosphaerae</name>
    <dbReference type="NCBI Taxonomy" id="2880968"/>
    <lineage>
        <taxon>Bacteria</taxon>
        <taxon>Bacillati</taxon>
        <taxon>Bacillota</taxon>
        <taxon>Bacilli</taxon>
        <taxon>Bacillales</taxon>
        <taxon>Bacillaceae</taxon>
        <taxon>Pseudoneobacillus</taxon>
    </lineage>
</organism>
<accession>A0A9C7GA66</accession>
<dbReference type="EMBL" id="CAKJTG010000010">
    <property type="protein sequence ID" value="CAG9608392.1"/>
    <property type="molecule type" value="Genomic_DNA"/>
</dbReference>
<comment type="caution">
    <text evidence="1">The sequence shown here is derived from an EMBL/GenBank/DDBJ whole genome shotgun (WGS) entry which is preliminary data.</text>
</comment>
<gene>
    <name evidence="1" type="ORF">NEOCIP111885_02084</name>
</gene>
<dbReference type="AlphaFoldDB" id="A0A9C7GA66"/>
<protein>
    <recommendedName>
        <fullName evidence="3">YodN</fullName>
    </recommendedName>
</protein>
<keyword evidence="2" id="KW-1185">Reference proteome</keyword>
<evidence type="ECO:0000313" key="1">
    <source>
        <dbReference type="EMBL" id="CAG9608392.1"/>
    </source>
</evidence>
<proteinExistence type="predicted"/>
<sequence>MAKRKKPKFTIGDKVVIIAYGIVGDITDIKWIDGKYIYEINTNEGLFIEERLQLLSEYEGEAVEKEHIDIEYQFFFGDIVQVKGYGTDLFKVVGFRTEIWRYQEDSWEDVIYELSRITDAEWLEAAEDELTLVAEAENADTFIQNLGYLYMLDKEKSTLKLPEPKPSPKVDFHVNDKDNEQNQKEMIDNLLDVYNDYKLLAEMFQDQEYVKIKKGILRKLKRILSHDDRSI</sequence>
<dbReference type="RefSeq" id="WP_230496639.1">
    <property type="nucleotide sequence ID" value="NZ_CAKJTG010000010.1"/>
</dbReference>
<name>A0A9C7GA66_9BACI</name>
<reference evidence="1" key="1">
    <citation type="submission" date="2021-10" db="EMBL/GenBank/DDBJ databases">
        <authorList>
            <person name="Criscuolo A."/>
        </authorList>
    </citation>
    <scope>NUCLEOTIDE SEQUENCE</scope>
    <source>
        <strain evidence="1">CIP111885</strain>
    </source>
</reference>
<evidence type="ECO:0000313" key="2">
    <source>
        <dbReference type="Proteomes" id="UP000789845"/>
    </source>
</evidence>
<dbReference type="Proteomes" id="UP000789845">
    <property type="component" value="Unassembled WGS sequence"/>
</dbReference>